<evidence type="ECO:0000256" key="5">
    <source>
        <dbReference type="SAM" id="MobiDB-lite"/>
    </source>
</evidence>
<evidence type="ECO:0000256" key="3">
    <source>
        <dbReference type="ARBA" id="ARBA00023295"/>
    </source>
</evidence>
<dbReference type="PANTHER" id="PTHR31297:SF43">
    <property type="entry name" value="GLUCAN 1,3-BETA-GLUCOSIDASE 3"/>
    <property type="match status" value="1"/>
</dbReference>
<accession>A0A0C3NLP1</accession>
<dbReference type="GO" id="GO:0009251">
    <property type="term" value="P:glucan catabolic process"/>
    <property type="evidence" value="ECO:0007669"/>
    <property type="project" value="TreeGrafter"/>
</dbReference>
<proteinExistence type="inferred from homology"/>
<dbReference type="Proteomes" id="UP000053257">
    <property type="component" value="Unassembled WGS sequence"/>
</dbReference>
<keyword evidence="3 4" id="KW-0326">Glycosidase</keyword>
<keyword evidence="2 4" id="KW-0378">Hydrolase</keyword>
<evidence type="ECO:0000259" key="6">
    <source>
        <dbReference type="Pfam" id="PF00150"/>
    </source>
</evidence>
<evidence type="ECO:0000313" key="7">
    <source>
        <dbReference type="EMBL" id="KIP05944.1"/>
    </source>
</evidence>
<gene>
    <name evidence="7" type="primary">PHLGI73457</name>
    <name evidence="7" type="ORF">PHLGIDRAFT_73457</name>
</gene>
<dbReference type="STRING" id="745531.A0A0C3NLP1"/>
<dbReference type="OrthoDB" id="1887033at2759"/>
<dbReference type="GO" id="GO:0046557">
    <property type="term" value="F:glucan endo-1,6-beta-glucosidase activity"/>
    <property type="evidence" value="ECO:0007669"/>
    <property type="project" value="TreeGrafter"/>
</dbReference>
<organism evidence="7 8">
    <name type="scientific">Phlebiopsis gigantea (strain 11061_1 CR5-6)</name>
    <name type="common">White-rot fungus</name>
    <name type="synonym">Peniophora gigantea</name>
    <dbReference type="NCBI Taxonomy" id="745531"/>
    <lineage>
        <taxon>Eukaryota</taxon>
        <taxon>Fungi</taxon>
        <taxon>Dikarya</taxon>
        <taxon>Basidiomycota</taxon>
        <taxon>Agaricomycotina</taxon>
        <taxon>Agaricomycetes</taxon>
        <taxon>Polyporales</taxon>
        <taxon>Phanerochaetaceae</taxon>
        <taxon>Phlebiopsis</taxon>
    </lineage>
</organism>
<dbReference type="AlphaFoldDB" id="A0A0C3NLP1"/>
<dbReference type="GO" id="GO:0009986">
    <property type="term" value="C:cell surface"/>
    <property type="evidence" value="ECO:0007669"/>
    <property type="project" value="TreeGrafter"/>
</dbReference>
<dbReference type="EMBL" id="KN840530">
    <property type="protein sequence ID" value="KIP05944.1"/>
    <property type="molecule type" value="Genomic_DNA"/>
</dbReference>
<feature type="domain" description="Glycoside hydrolase family 5" evidence="6">
    <location>
        <begin position="100"/>
        <end position="380"/>
    </location>
</feature>
<evidence type="ECO:0000256" key="1">
    <source>
        <dbReference type="ARBA" id="ARBA00005641"/>
    </source>
</evidence>
<dbReference type="InterPro" id="IPR001547">
    <property type="entry name" value="Glyco_hydro_5"/>
</dbReference>
<sequence>MHRLADSIKNRLHSRPTQDKATVSLVQDPSSFPSSNDIFRYRKQRGVNLGSWFVLERWIAEAPFRSAAPPAQSDLDVARGTHAKETLEQHWDTWINEGDWAWIAERGLNSIRLPIGYYHLCGADASVLNNTDFAKLGHVYEGAWKRITNAISTAHRFGLGVLIDLHAAPGKQNRDAHAGTSAEPRFFNKVNMTHTLHVLSVLVTQLDRFCRSSDPPLANVLGIELLNEPQQDPSLEKWYLDAIRTVRSQDPSIPVYIGDSWSTDQYAGFIESHASAIPFTVLDHHLYRCFTQGDASTPATRHAHNLRDASSGTPQMFARVSQKVQGAGGALVVGEWSGALNPGSLHGIADDTGVRREYIAAQLALYEQHCAGSFFWTYKKEHPGDKGWSLRDAVAAGVFPSRVGLGNRDAVLREDPQRPTRRSHACDAALGAYPDLYDLRGSHDRCSPA</sequence>
<name>A0A0C3NLP1_PHLG1</name>
<protein>
    <submittedName>
        <fullName evidence="7">Glycoside hydrolase family 5 protein</fullName>
    </submittedName>
</protein>
<dbReference type="PANTHER" id="PTHR31297">
    <property type="entry name" value="GLUCAN ENDO-1,6-BETA-GLUCOSIDASE B"/>
    <property type="match status" value="1"/>
</dbReference>
<comment type="similarity">
    <text evidence="1 4">Belongs to the glycosyl hydrolase 5 (cellulase A) family.</text>
</comment>
<dbReference type="InterPro" id="IPR017853">
    <property type="entry name" value="GH"/>
</dbReference>
<feature type="region of interest" description="Disordered" evidence="5">
    <location>
        <begin position="1"/>
        <end position="20"/>
    </location>
</feature>
<evidence type="ECO:0000256" key="2">
    <source>
        <dbReference type="ARBA" id="ARBA00022801"/>
    </source>
</evidence>
<dbReference type="GO" id="GO:0005576">
    <property type="term" value="C:extracellular region"/>
    <property type="evidence" value="ECO:0007669"/>
    <property type="project" value="TreeGrafter"/>
</dbReference>
<dbReference type="HOGENOM" id="CLU_004624_8_2_1"/>
<dbReference type="Pfam" id="PF00150">
    <property type="entry name" value="Cellulase"/>
    <property type="match status" value="1"/>
</dbReference>
<evidence type="ECO:0000313" key="8">
    <source>
        <dbReference type="Proteomes" id="UP000053257"/>
    </source>
</evidence>
<reference evidence="7 8" key="1">
    <citation type="journal article" date="2014" name="PLoS Genet.">
        <title>Analysis of the Phlebiopsis gigantea genome, transcriptome and secretome provides insight into its pioneer colonization strategies of wood.</title>
        <authorList>
            <person name="Hori C."/>
            <person name="Ishida T."/>
            <person name="Igarashi K."/>
            <person name="Samejima M."/>
            <person name="Suzuki H."/>
            <person name="Master E."/>
            <person name="Ferreira P."/>
            <person name="Ruiz-Duenas F.J."/>
            <person name="Held B."/>
            <person name="Canessa P."/>
            <person name="Larrondo L.F."/>
            <person name="Schmoll M."/>
            <person name="Druzhinina I.S."/>
            <person name="Kubicek C.P."/>
            <person name="Gaskell J.A."/>
            <person name="Kersten P."/>
            <person name="St John F."/>
            <person name="Glasner J."/>
            <person name="Sabat G."/>
            <person name="Splinter BonDurant S."/>
            <person name="Syed K."/>
            <person name="Yadav J."/>
            <person name="Mgbeahuruike A.C."/>
            <person name="Kovalchuk A."/>
            <person name="Asiegbu F.O."/>
            <person name="Lackner G."/>
            <person name="Hoffmeister D."/>
            <person name="Rencoret J."/>
            <person name="Gutierrez A."/>
            <person name="Sun H."/>
            <person name="Lindquist E."/>
            <person name="Barry K."/>
            <person name="Riley R."/>
            <person name="Grigoriev I.V."/>
            <person name="Henrissat B."/>
            <person name="Kues U."/>
            <person name="Berka R.M."/>
            <person name="Martinez A.T."/>
            <person name="Covert S.F."/>
            <person name="Blanchette R.A."/>
            <person name="Cullen D."/>
        </authorList>
    </citation>
    <scope>NUCLEOTIDE SEQUENCE [LARGE SCALE GENOMIC DNA]</scope>
    <source>
        <strain evidence="7 8">11061_1 CR5-6</strain>
    </source>
</reference>
<evidence type="ECO:0000256" key="4">
    <source>
        <dbReference type="RuleBase" id="RU361153"/>
    </source>
</evidence>
<dbReference type="InterPro" id="IPR050386">
    <property type="entry name" value="Glycosyl_hydrolase_5"/>
</dbReference>
<dbReference type="SUPFAM" id="SSF51445">
    <property type="entry name" value="(Trans)glycosidases"/>
    <property type="match status" value="1"/>
</dbReference>
<keyword evidence="8" id="KW-1185">Reference proteome</keyword>
<dbReference type="Gene3D" id="3.20.20.80">
    <property type="entry name" value="Glycosidases"/>
    <property type="match status" value="1"/>
</dbReference>